<keyword evidence="3" id="KW-1185">Reference proteome</keyword>
<feature type="compositionally biased region" description="Basic residues" evidence="1">
    <location>
        <begin position="101"/>
        <end position="127"/>
    </location>
</feature>
<dbReference type="EMBL" id="CP000270">
    <property type="protein sequence ID" value="ABE31743.1"/>
    <property type="molecule type" value="Genomic_DNA"/>
</dbReference>
<dbReference type="STRING" id="266265.Bxe_A1210"/>
<gene>
    <name evidence="2" type="ORF">Bxe_A1210</name>
</gene>
<dbReference type="KEGG" id="bxe:Bxe_A1210"/>
<accession>Q13VZ6</accession>
<name>Q13VZ6_PARXL</name>
<dbReference type="Proteomes" id="UP000001817">
    <property type="component" value="Chromosome 1"/>
</dbReference>
<protein>
    <submittedName>
        <fullName evidence="2">Uncharacterized protein</fullName>
    </submittedName>
</protein>
<dbReference type="AlphaFoldDB" id="Q13VZ6"/>
<organism evidence="2 3">
    <name type="scientific">Paraburkholderia xenovorans (strain LB400)</name>
    <dbReference type="NCBI Taxonomy" id="266265"/>
    <lineage>
        <taxon>Bacteria</taxon>
        <taxon>Pseudomonadati</taxon>
        <taxon>Pseudomonadota</taxon>
        <taxon>Betaproteobacteria</taxon>
        <taxon>Burkholderiales</taxon>
        <taxon>Burkholderiaceae</taxon>
        <taxon>Paraburkholderia</taxon>
    </lineage>
</organism>
<evidence type="ECO:0000256" key="1">
    <source>
        <dbReference type="SAM" id="MobiDB-lite"/>
    </source>
</evidence>
<sequence length="127" mass="14215">MIRRKHPPPETGGRSRTDAVRAGSVTQWELRRNLDDRWLPGMSLTTSAGMGAAWPGSARATAINRHPDVSLCPRRPMPATGTWGRAGGRGCRRGDGWDGSKRRRRACRPAASRRRAGWHHLPRARYR</sequence>
<feature type="region of interest" description="Disordered" evidence="1">
    <location>
        <begin position="69"/>
        <end position="127"/>
    </location>
</feature>
<feature type="region of interest" description="Disordered" evidence="1">
    <location>
        <begin position="1"/>
        <end position="22"/>
    </location>
</feature>
<proteinExistence type="predicted"/>
<evidence type="ECO:0000313" key="2">
    <source>
        <dbReference type="EMBL" id="ABE31743.1"/>
    </source>
</evidence>
<reference evidence="2 3" key="1">
    <citation type="journal article" date="2006" name="Proc. Natl. Acad. Sci. U.S.A.">
        <title>Burkholderia xenovorans LB400 harbors a multi-replicon, 9.73-Mbp genome shaped for versatility.</title>
        <authorList>
            <person name="Chain P.S."/>
            <person name="Denef V.J."/>
            <person name="Konstantinidis K.T."/>
            <person name="Vergez L.M."/>
            <person name="Agullo L."/>
            <person name="Reyes V.L."/>
            <person name="Hauser L."/>
            <person name="Cordova M."/>
            <person name="Gomez L."/>
            <person name="Gonzalez M."/>
            <person name="Land M."/>
            <person name="Lao V."/>
            <person name="Larimer F."/>
            <person name="LiPuma J.J."/>
            <person name="Mahenthiralingam E."/>
            <person name="Malfatti S.A."/>
            <person name="Marx C.J."/>
            <person name="Parnell J.J."/>
            <person name="Ramette A."/>
            <person name="Richardson P."/>
            <person name="Seeger M."/>
            <person name="Smith D."/>
            <person name="Spilker T."/>
            <person name="Sul W.J."/>
            <person name="Tsoi T.V."/>
            <person name="Ulrich L.E."/>
            <person name="Zhulin I.B."/>
            <person name="Tiedje J.M."/>
        </authorList>
    </citation>
    <scope>NUCLEOTIDE SEQUENCE [LARGE SCALE GENOMIC DNA]</scope>
    <source>
        <strain evidence="2 3">LB400</strain>
    </source>
</reference>
<evidence type="ECO:0000313" key="3">
    <source>
        <dbReference type="Proteomes" id="UP000001817"/>
    </source>
</evidence>